<proteinExistence type="inferred from homology"/>
<dbReference type="InterPro" id="IPR016024">
    <property type="entry name" value="ARM-type_fold"/>
</dbReference>
<dbReference type="SMART" id="SM00567">
    <property type="entry name" value="EZ_HEAT"/>
    <property type="match status" value="3"/>
</dbReference>
<dbReference type="EC" id="2.3.1.225" evidence="7"/>
<evidence type="ECO:0000313" key="10">
    <source>
        <dbReference type="EMBL" id="CAE7248321.1"/>
    </source>
</evidence>
<protein>
    <recommendedName>
        <fullName evidence="7">Palmitoyltransferase</fullName>
        <ecNumber evidence="7">2.3.1.225</ecNumber>
    </recommendedName>
</protein>
<evidence type="ECO:0000256" key="1">
    <source>
        <dbReference type="ARBA" id="ARBA00004141"/>
    </source>
</evidence>
<evidence type="ECO:0000256" key="5">
    <source>
        <dbReference type="ARBA" id="ARBA00023136"/>
    </source>
</evidence>
<dbReference type="Proteomes" id="UP000601435">
    <property type="component" value="Unassembled WGS sequence"/>
</dbReference>
<dbReference type="Gene3D" id="1.25.10.10">
    <property type="entry name" value="Leucine-rich Repeat Variant"/>
    <property type="match status" value="2"/>
</dbReference>
<comment type="domain">
    <text evidence="7">The DHHC domain is required for palmitoyltransferase activity.</text>
</comment>
<keyword evidence="2 7" id="KW-0808">Transferase</keyword>
<keyword evidence="4 7" id="KW-1133">Transmembrane helix</keyword>
<dbReference type="GO" id="GO:0016020">
    <property type="term" value="C:membrane"/>
    <property type="evidence" value="ECO:0007669"/>
    <property type="project" value="UniProtKB-SubCell"/>
</dbReference>
<dbReference type="Pfam" id="PF13646">
    <property type="entry name" value="HEAT_2"/>
    <property type="match status" value="1"/>
</dbReference>
<dbReference type="OrthoDB" id="420189at2759"/>
<dbReference type="InterPro" id="IPR011989">
    <property type="entry name" value="ARM-like"/>
</dbReference>
<gene>
    <name evidence="10" type="primary">PFA3</name>
    <name evidence="10" type="ORF">SNEC2469_LOCUS4973</name>
</gene>
<keyword evidence="5 7" id="KW-0472">Membrane</keyword>
<keyword evidence="3 7" id="KW-0812">Transmembrane</keyword>
<comment type="caution">
    <text evidence="10">The sequence shown here is derived from an EMBL/GenBank/DDBJ whole genome shotgun (WGS) entry which is preliminary data.</text>
</comment>
<dbReference type="PROSITE" id="PS50216">
    <property type="entry name" value="DHHC"/>
    <property type="match status" value="1"/>
</dbReference>
<evidence type="ECO:0000256" key="4">
    <source>
        <dbReference type="ARBA" id="ARBA00022989"/>
    </source>
</evidence>
<comment type="subcellular location">
    <subcellularLocation>
        <location evidence="1">Membrane</location>
        <topology evidence="1">Multi-pass membrane protein</topology>
    </subcellularLocation>
</comment>
<keyword evidence="11" id="KW-1185">Reference proteome</keyword>
<dbReference type="InterPro" id="IPR001594">
    <property type="entry name" value="Palmitoyltrfase_DHHC"/>
</dbReference>
<dbReference type="PANTHER" id="PTHR12246">
    <property type="entry name" value="PALMITOYLTRANSFERASE ZDHHC16"/>
    <property type="match status" value="1"/>
</dbReference>
<organism evidence="10 11">
    <name type="scientific">Symbiodinium necroappetens</name>
    <dbReference type="NCBI Taxonomy" id="1628268"/>
    <lineage>
        <taxon>Eukaryota</taxon>
        <taxon>Sar</taxon>
        <taxon>Alveolata</taxon>
        <taxon>Dinophyceae</taxon>
        <taxon>Suessiales</taxon>
        <taxon>Symbiodiniaceae</taxon>
        <taxon>Symbiodinium</taxon>
    </lineage>
</organism>
<dbReference type="SUPFAM" id="SSF48371">
    <property type="entry name" value="ARM repeat"/>
    <property type="match status" value="1"/>
</dbReference>
<evidence type="ECO:0000256" key="2">
    <source>
        <dbReference type="ARBA" id="ARBA00022679"/>
    </source>
</evidence>
<dbReference type="InterPro" id="IPR039859">
    <property type="entry name" value="PFA4/ZDH16/20/ERF2-like"/>
</dbReference>
<feature type="transmembrane region" description="Helical" evidence="7">
    <location>
        <begin position="425"/>
        <end position="445"/>
    </location>
</feature>
<comment type="catalytic activity">
    <reaction evidence="7">
        <text>L-cysteinyl-[protein] + hexadecanoyl-CoA = S-hexadecanoyl-L-cysteinyl-[protein] + CoA</text>
        <dbReference type="Rhea" id="RHEA:36683"/>
        <dbReference type="Rhea" id="RHEA-COMP:10131"/>
        <dbReference type="Rhea" id="RHEA-COMP:11032"/>
        <dbReference type="ChEBI" id="CHEBI:29950"/>
        <dbReference type="ChEBI" id="CHEBI:57287"/>
        <dbReference type="ChEBI" id="CHEBI:57379"/>
        <dbReference type="ChEBI" id="CHEBI:74151"/>
        <dbReference type="EC" id="2.3.1.225"/>
    </reaction>
</comment>
<name>A0A812LKZ2_9DINO</name>
<dbReference type="AlphaFoldDB" id="A0A812LKZ2"/>
<feature type="region of interest" description="Disordered" evidence="8">
    <location>
        <begin position="29"/>
        <end position="48"/>
    </location>
</feature>
<evidence type="ECO:0000256" key="7">
    <source>
        <dbReference type="RuleBase" id="RU079119"/>
    </source>
</evidence>
<feature type="region of interest" description="Disordered" evidence="8">
    <location>
        <begin position="867"/>
        <end position="895"/>
    </location>
</feature>
<dbReference type="EMBL" id="CAJNJA010009587">
    <property type="protein sequence ID" value="CAE7248321.1"/>
    <property type="molecule type" value="Genomic_DNA"/>
</dbReference>
<evidence type="ECO:0000256" key="3">
    <source>
        <dbReference type="ARBA" id="ARBA00022692"/>
    </source>
</evidence>
<feature type="compositionally biased region" description="Polar residues" evidence="8">
    <location>
        <begin position="875"/>
        <end position="895"/>
    </location>
</feature>
<dbReference type="GO" id="GO:0019706">
    <property type="term" value="F:protein-cysteine S-palmitoyltransferase activity"/>
    <property type="evidence" value="ECO:0007669"/>
    <property type="project" value="UniProtKB-EC"/>
</dbReference>
<keyword evidence="6 7" id="KW-0012">Acyltransferase</keyword>
<evidence type="ECO:0000256" key="6">
    <source>
        <dbReference type="ARBA" id="ARBA00023315"/>
    </source>
</evidence>
<dbReference type="InterPro" id="IPR004155">
    <property type="entry name" value="PBS_lyase_HEAT"/>
</dbReference>
<comment type="similarity">
    <text evidence="7">Belongs to the DHHC palmitoyltransferase family.</text>
</comment>
<sequence>MAVPTTTASDCKLGRFSAMLAGKVPDFAADGRQSVRPPSMHEGMKEPEKVALPRSQAKRPAPLVKESVRAKLLAIVVAPHITTLSEVEQLNQCLESIVAQSVLPTALWVCWHAESFTVKLAVSHALDELMPRCCRKGTPLTQLQLDEAAGQWRNVEAVLKVRQRMGGDVCDMWVVLTQPNELWHPRRCEQICQEAARAPAETSSLLLTEGFKREHDVVSIAQVEEHFASGSLGHLSENDVRTTCSSIVVRVPSLAKFLASISSDVLRHEFCDLAFCSYAWNDPCGQVTKLDLPWSVCLCCHDLAARLAEFALGSVVDGDGYDASLEERKSALIKRRSAGDWAYAISAADFVRFIACCRLGAEALYLIGMFYPGEDRMLAVLKLDLWRRVAQKWQLCQNGCNWIEEQTDHHCPWINNCVGFYNRKFFIQLLSYVYLSLIIVVLFTIPEIYTRSMELTRSPNRYGESTYFCLETVFLTLASPSGALVELKYATADLLELPPKCHRLLCGGEIMSSSKRMKDYSQSQSAFEVTVVISHELIYKRMWDPCGEVRQAALNTLGRAAEPGSKAAIEAVCQCLENCSGEVRRVAIKTLSCIAEDGNQEVISLLCDNVACSDLFTKDPWPAIGTHWDLTWHSAELSTPGHKNLVSSVLDLVENRQAASRRLAMESLPQVTAPGDARSIKAACTSLRDEDAKVRQLAAQALGQLATRGDSEVVEMLLERMQDRDKMTRRHATMALGHALAVLDALSRNSSDIALRRVASTAREAILCCPLNSEFCMATLLICTLTNFIKFHMKLVLENYTTIENLEREEGAKSKFDIGRRRNWEQVFGQNPWMWWLPLHTQASRPIGDGVRWRVHYTRVIDEDEELPADEEGMSQASRLLNQGNAGSANRSTGR</sequence>
<evidence type="ECO:0000256" key="8">
    <source>
        <dbReference type="SAM" id="MobiDB-lite"/>
    </source>
</evidence>
<evidence type="ECO:0000259" key="9">
    <source>
        <dbReference type="Pfam" id="PF01529"/>
    </source>
</evidence>
<dbReference type="Pfam" id="PF01529">
    <property type="entry name" value="DHHC"/>
    <property type="match status" value="1"/>
</dbReference>
<reference evidence="10" key="1">
    <citation type="submission" date="2021-02" db="EMBL/GenBank/DDBJ databases">
        <authorList>
            <person name="Dougan E. K."/>
            <person name="Rhodes N."/>
            <person name="Thang M."/>
            <person name="Chan C."/>
        </authorList>
    </citation>
    <scope>NUCLEOTIDE SEQUENCE</scope>
</reference>
<accession>A0A812LKZ2</accession>
<evidence type="ECO:0000313" key="11">
    <source>
        <dbReference type="Proteomes" id="UP000601435"/>
    </source>
</evidence>
<comment type="caution">
    <text evidence="7">Lacks conserved residue(s) required for the propagation of feature annotation.</text>
</comment>
<feature type="domain" description="Palmitoyltransferase DHHC" evidence="9">
    <location>
        <begin position="399"/>
        <end position="461"/>
    </location>
</feature>